<dbReference type="RefSeq" id="XP_007784983.1">
    <property type="nucleotide sequence ID" value="XM_007786793.1"/>
</dbReference>
<name>R7Z6X8_CONA1</name>
<dbReference type="GeneID" id="19906229"/>
<dbReference type="OMA" id="WRIHWRS"/>
<protein>
    <submittedName>
        <fullName evidence="2">Uncharacterized protein</fullName>
    </submittedName>
</protein>
<feature type="transmembrane region" description="Helical" evidence="1">
    <location>
        <begin position="439"/>
        <end position="461"/>
    </location>
</feature>
<feature type="transmembrane region" description="Helical" evidence="1">
    <location>
        <begin position="6"/>
        <end position="22"/>
    </location>
</feature>
<dbReference type="OrthoDB" id="5322539at2759"/>
<organism evidence="2 3">
    <name type="scientific">Coniosporium apollinis (strain CBS 100218)</name>
    <name type="common">Rock-inhabiting black yeast</name>
    <dbReference type="NCBI Taxonomy" id="1168221"/>
    <lineage>
        <taxon>Eukaryota</taxon>
        <taxon>Fungi</taxon>
        <taxon>Dikarya</taxon>
        <taxon>Ascomycota</taxon>
        <taxon>Pezizomycotina</taxon>
        <taxon>Dothideomycetes</taxon>
        <taxon>Dothideomycetes incertae sedis</taxon>
        <taxon>Coniosporium</taxon>
    </lineage>
</organism>
<keyword evidence="1" id="KW-0472">Membrane</keyword>
<dbReference type="EMBL" id="JH767622">
    <property type="protein sequence ID" value="EON69666.1"/>
    <property type="molecule type" value="Genomic_DNA"/>
</dbReference>
<keyword evidence="1" id="KW-1133">Transmembrane helix</keyword>
<dbReference type="eggNOG" id="ENOG502SNNR">
    <property type="taxonomic scope" value="Eukaryota"/>
</dbReference>
<accession>R7Z6X8</accession>
<keyword evidence="1" id="KW-0812">Transmembrane</keyword>
<gene>
    <name evidence="2" type="ORF">W97_08918</name>
</gene>
<evidence type="ECO:0000313" key="3">
    <source>
        <dbReference type="Proteomes" id="UP000016924"/>
    </source>
</evidence>
<feature type="transmembrane region" description="Helical" evidence="1">
    <location>
        <begin position="42"/>
        <end position="60"/>
    </location>
</feature>
<evidence type="ECO:0000256" key="1">
    <source>
        <dbReference type="SAM" id="Phobius"/>
    </source>
</evidence>
<dbReference type="PANTHER" id="PTHR35041:SF6">
    <property type="entry name" value="FORMYLMETHIONINE DEFORMYLASE-LIKE PROTEIN-RELATED"/>
    <property type="match status" value="1"/>
</dbReference>
<proteinExistence type="predicted"/>
<keyword evidence="3" id="KW-1185">Reference proteome</keyword>
<reference evidence="3" key="1">
    <citation type="submission" date="2012-06" db="EMBL/GenBank/DDBJ databases">
        <title>The genome sequence of Coniosporium apollinis CBS 100218.</title>
        <authorList>
            <consortium name="The Broad Institute Genome Sequencing Platform"/>
            <person name="Cuomo C."/>
            <person name="Gorbushina A."/>
            <person name="Noack S."/>
            <person name="Walker B."/>
            <person name="Young S.K."/>
            <person name="Zeng Q."/>
            <person name="Gargeya S."/>
            <person name="Fitzgerald M."/>
            <person name="Haas B."/>
            <person name="Abouelleil A."/>
            <person name="Alvarado L."/>
            <person name="Arachchi H.M."/>
            <person name="Berlin A.M."/>
            <person name="Chapman S.B."/>
            <person name="Goldberg J."/>
            <person name="Griggs A."/>
            <person name="Gujja S."/>
            <person name="Hansen M."/>
            <person name="Howarth C."/>
            <person name="Imamovic A."/>
            <person name="Larimer J."/>
            <person name="McCowan C."/>
            <person name="Montmayeur A."/>
            <person name="Murphy C."/>
            <person name="Neiman D."/>
            <person name="Pearson M."/>
            <person name="Priest M."/>
            <person name="Roberts A."/>
            <person name="Saif S."/>
            <person name="Shea T."/>
            <person name="Sisk P."/>
            <person name="Sykes S."/>
            <person name="Wortman J."/>
            <person name="Nusbaum C."/>
            <person name="Birren B."/>
        </authorList>
    </citation>
    <scope>NUCLEOTIDE SEQUENCE [LARGE SCALE GENOMIC DNA]</scope>
    <source>
        <strain evidence="3">CBS 100218</strain>
    </source>
</reference>
<dbReference type="HOGENOM" id="CLU_008809_1_2_1"/>
<dbReference type="AlphaFoldDB" id="R7Z6X8"/>
<dbReference type="STRING" id="1168221.R7Z6X8"/>
<sequence>MCGSLIAGIALAIGHHFFYLRFDGMRVDGAMSQQWTNRYGTAFAFLVKMFLAIATGAAYVQQQWSTLQSRPIRIDRVDSMFGILGDATLFLSTRLWLKAPLLTLPALVTWLIPLAAIVTPGTLTVLSEQQGSIVEIQVPQLAYNWPAWAVYGLSGQGYIEPSMEVARIALATAMSGEILTIPSHHRNSTYQLQFFAPAIKCTPPNATFVEQIRDAFSAAYFGTGGFPAYTSWVADSPYYGQLNFSMGLRQEAYKTLDESSPDASTLYVMGNAPGQSTRNESVYVHECKLYNASYHVDLNFTYPSQSINLVAFQYEHPVRGWGQRDYDETSQQTHNISEGNARNLTYRAAMDAFGKVLVGEAILSHYGYTRSHYTLYAYTAINWTTAATSKWGLEQLFQNITLSFLSSKLLVNNGTDAEYVPVSVTEYHNIYVYNARDLLLPYGISIACAMLCVAVGAWALVRTGATYSNRFSTILRTTRDPCFDRLVDSSDDGSDPLPEKIAKAELALENGFRREREP</sequence>
<dbReference type="PANTHER" id="PTHR35041">
    <property type="entry name" value="MEDIATOR OF RNA POLYMERASE II TRANSCRIPTION SUBUNIT 1"/>
    <property type="match status" value="1"/>
</dbReference>
<dbReference type="Proteomes" id="UP000016924">
    <property type="component" value="Unassembled WGS sequence"/>
</dbReference>
<evidence type="ECO:0000313" key="2">
    <source>
        <dbReference type="EMBL" id="EON69666.1"/>
    </source>
</evidence>